<keyword evidence="8" id="KW-0443">Lipid metabolism</keyword>
<keyword evidence="7" id="KW-0520">NAD</keyword>
<dbReference type="GO" id="GO:0004300">
    <property type="term" value="F:enoyl-CoA hydratase activity"/>
    <property type="evidence" value="ECO:0007669"/>
    <property type="project" value="UniProtKB-EC"/>
</dbReference>
<dbReference type="SUPFAM" id="SSF52096">
    <property type="entry name" value="ClpP/crotonase"/>
    <property type="match status" value="1"/>
</dbReference>
<evidence type="ECO:0000256" key="1">
    <source>
        <dbReference type="ARBA" id="ARBA00005005"/>
    </source>
</evidence>
<dbReference type="PANTHER" id="PTHR43612:SF3">
    <property type="entry name" value="TRIFUNCTIONAL ENZYME SUBUNIT ALPHA, MITOCHONDRIAL"/>
    <property type="match status" value="1"/>
</dbReference>
<organism evidence="13">
    <name type="scientific">marine metagenome</name>
    <dbReference type="NCBI Taxonomy" id="408172"/>
    <lineage>
        <taxon>unclassified sequences</taxon>
        <taxon>metagenomes</taxon>
        <taxon>ecological metagenomes</taxon>
    </lineage>
</organism>
<name>A0A381QGY5_9ZZZZ</name>
<evidence type="ECO:0000256" key="4">
    <source>
        <dbReference type="ARBA" id="ARBA00012076"/>
    </source>
</evidence>
<evidence type="ECO:0000256" key="3">
    <source>
        <dbReference type="ARBA" id="ARBA00008750"/>
    </source>
</evidence>
<comment type="pathway">
    <text evidence="1">Lipid metabolism; fatty acid beta-oxidation.</text>
</comment>
<dbReference type="InterPro" id="IPR006176">
    <property type="entry name" value="3-OHacyl-CoA_DH_NAD-bd"/>
</dbReference>
<dbReference type="InterPro" id="IPR006108">
    <property type="entry name" value="3HC_DH_C"/>
</dbReference>
<comment type="similarity">
    <text evidence="2">In the central section; belongs to the 3-hydroxyacyl-CoA dehydrogenase family.</text>
</comment>
<dbReference type="Gene3D" id="3.90.226.10">
    <property type="entry name" value="2-enoyl-CoA Hydratase, Chain A, domain 1"/>
    <property type="match status" value="1"/>
</dbReference>
<dbReference type="InterPro" id="IPR036291">
    <property type="entry name" value="NAD(P)-bd_dom_sf"/>
</dbReference>
<keyword evidence="9" id="KW-0456">Lyase</keyword>
<dbReference type="Gene3D" id="3.40.50.720">
    <property type="entry name" value="NAD(P)-binding Rossmann-like Domain"/>
    <property type="match status" value="1"/>
</dbReference>
<accession>A0A381QGY5</accession>
<evidence type="ECO:0000256" key="6">
    <source>
        <dbReference type="ARBA" id="ARBA00023002"/>
    </source>
</evidence>
<gene>
    <name evidence="13" type="ORF">METZ01_LOCUS31466</name>
</gene>
<dbReference type="Pfam" id="PF00378">
    <property type="entry name" value="ECH_1"/>
    <property type="match status" value="1"/>
</dbReference>
<dbReference type="InterPro" id="IPR001753">
    <property type="entry name" value="Enoyl-CoA_hydra/iso"/>
</dbReference>
<evidence type="ECO:0000259" key="12">
    <source>
        <dbReference type="Pfam" id="PF02737"/>
    </source>
</evidence>
<protein>
    <recommendedName>
        <fullName evidence="4">enoyl-CoA hydratase</fullName>
        <ecNumber evidence="4">4.2.1.17</ecNumber>
    </recommendedName>
</protein>
<reference evidence="13" key="1">
    <citation type="submission" date="2018-05" db="EMBL/GenBank/DDBJ databases">
        <authorList>
            <person name="Lanie J.A."/>
            <person name="Ng W.-L."/>
            <person name="Kazmierczak K.M."/>
            <person name="Andrzejewski T.M."/>
            <person name="Davidsen T.M."/>
            <person name="Wayne K.J."/>
            <person name="Tettelin H."/>
            <person name="Glass J.I."/>
            <person name="Rusch D."/>
            <person name="Podicherti R."/>
            <person name="Tsui H.-C.T."/>
            <person name="Winkler M.E."/>
        </authorList>
    </citation>
    <scope>NUCLEOTIDE SEQUENCE</scope>
</reference>
<evidence type="ECO:0000256" key="9">
    <source>
        <dbReference type="ARBA" id="ARBA00023239"/>
    </source>
</evidence>
<dbReference type="EC" id="4.2.1.17" evidence="4"/>
<feature type="domain" description="3-hydroxyacyl-CoA dehydrogenase NAD binding" evidence="12">
    <location>
        <begin position="325"/>
        <end position="501"/>
    </location>
</feature>
<evidence type="ECO:0000256" key="5">
    <source>
        <dbReference type="ARBA" id="ARBA00022832"/>
    </source>
</evidence>
<feature type="domain" description="3-hydroxyacyl-CoA dehydrogenase C-terminal" evidence="11">
    <location>
        <begin position="505"/>
        <end position="598"/>
    </location>
</feature>
<evidence type="ECO:0000256" key="7">
    <source>
        <dbReference type="ARBA" id="ARBA00023027"/>
    </source>
</evidence>
<dbReference type="FunFam" id="3.90.226.10:FF:000011">
    <property type="entry name" value="Fatty acid oxidation complex subunit alpha"/>
    <property type="match status" value="1"/>
</dbReference>
<feature type="domain" description="3-hydroxyacyl-CoA dehydrogenase C-terminal" evidence="11">
    <location>
        <begin position="632"/>
        <end position="715"/>
    </location>
</feature>
<proteinExistence type="inferred from homology"/>
<dbReference type="SUPFAM" id="SSF48179">
    <property type="entry name" value="6-phosphogluconate dehydrogenase C-terminal domain-like"/>
    <property type="match status" value="2"/>
</dbReference>
<keyword evidence="10" id="KW-0511">Multifunctional enzyme</keyword>
<sequence>MTSTSGANPIFQVDADSIGWITFDDPKRKLNVLSEDVMRDLAEALNQAHAAEREGLIQALVIQSGKIRSFIAGADVHEITKLKDPLEAEQKIQLGQAIYGELENLSVPTIAAIHGICLGGGTEIALACQHRVLSDSKTTKIGLPEVTLGILPALGGTTRLPRLVGLQASLELLLTGKQIDSRKAQKIGFAQEVFPEALFERMVRHFALDAVELQPRTSRRKKKLLSRILDDTLLGRKIVLSMARKRVTTQTGGHFPAPLRILDILDEHLGGSISRSLAAEARLGAELIVSSVSKNLLHVFHTREAARKGNGADAKETASSTVHVLGVLGAGIMGGGISQLAAYNGVRVYMKDIHHNAITSGLHYAQALFHKATQRKKLSRRQANQLMELIAGGLEYYGISSAHVIIEAVAEQMDVKKLVLRETEEFVRDDCIITTNTSSLSVDKLAEDLSRPDRFCGMHFFNPVHRMPLVEIVRGRNSSEETIASVYAFALQLGKVPVVVDNGPGFLVNRVLGPYLNEAGFLLEDGASIQQIDTAAREFGMPVGPLRLIDEIGFDISSHAGASLHKAFGERLNPSLALVALSETDRLGKKGGQGFYQYEKGRSKKPDESIYGELQIPVPAEPQKFSDQEIRARLVLQMINEATYALQDGIVQRADQVDLALIMGTGFPPFRGGLLRFADTLHPRGILYHIRKLEEVYGTRFTPAPLLIDLAERDRTFYQAFGT</sequence>
<dbReference type="InterPro" id="IPR029045">
    <property type="entry name" value="ClpP/crotonase-like_dom_sf"/>
</dbReference>
<dbReference type="UniPathway" id="UPA00659"/>
<dbReference type="InterPro" id="IPR008927">
    <property type="entry name" value="6-PGluconate_DH-like_C_sf"/>
</dbReference>
<dbReference type="PANTHER" id="PTHR43612">
    <property type="entry name" value="TRIFUNCTIONAL ENZYME SUBUNIT ALPHA"/>
    <property type="match status" value="1"/>
</dbReference>
<dbReference type="InterPro" id="IPR050136">
    <property type="entry name" value="FA_oxidation_alpha_subunit"/>
</dbReference>
<dbReference type="InterPro" id="IPR006180">
    <property type="entry name" value="3-OHacyl-CoA_DH_CS"/>
</dbReference>
<dbReference type="GO" id="GO:0006635">
    <property type="term" value="P:fatty acid beta-oxidation"/>
    <property type="evidence" value="ECO:0007669"/>
    <property type="project" value="UniProtKB-UniPathway"/>
</dbReference>
<evidence type="ECO:0000259" key="11">
    <source>
        <dbReference type="Pfam" id="PF00725"/>
    </source>
</evidence>
<dbReference type="AlphaFoldDB" id="A0A381QGY5"/>
<evidence type="ECO:0000256" key="8">
    <source>
        <dbReference type="ARBA" id="ARBA00023098"/>
    </source>
</evidence>
<dbReference type="CDD" id="cd06558">
    <property type="entry name" value="crotonase-like"/>
    <property type="match status" value="1"/>
</dbReference>
<dbReference type="Pfam" id="PF02737">
    <property type="entry name" value="3HCDH_N"/>
    <property type="match status" value="1"/>
</dbReference>
<evidence type="ECO:0000313" key="13">
    <source>
        <dbReference type="EMBL" id="SUZ78612.1"/>
    </source>
</evidence>
<evidence type="ECO:0000256" key="2">
    <source>
        <dbReference type="ARBA" id="ARBA00007005"/>
    </source>
</evidence>
<dbReference type="GO" id="GO:0070403">
    <property type="term" value="F:NAD+ binding"/>
    <property type="evidence" value="ECO:0007669"/>
    <property type="project" value="InterPro"/>
</dbReference>
<dbReference type="Pfam" id="PF00725">
    <property type="entry name" value="3HCDH"/>
    <property type="match status" value="2"/>
</dbReference>
<dbReference type="Gene3D" id="1.10.1040.50">
    <property type="match status" value="1"/>
</dbReference>
<dbReference type="GO" id="GO:0016509">
    <property type="term" value="F:long-chain (3S)-3-hydroxyacyl-CoA dehydrogenase (NAD+) activity"/>
    <property type="evidence" value="ECO:0007669"/>
    <property type="project" value="TreeGrafter"/>
</dbReference>
<comment type="similarity">
    <text evidence="3">In the N-terminal section; belongs to the enoyl-CoA hydratase/isomerase family.</text>
</comment>
<dbReference type="EMBL" id="UINC01001360">
    <property type="protein sequence ID" value="SUZ78612.1"/>
    <property type="molecule type" value="Genomic_DNA"/>
</dbReference>
<dbReference type="PROSITE" id="PS00067">
    <property type="entry name" value="3HCDH"/>
    <property type="match status" value="1"/>
</dbReference>
<keyword evidence="5" id="KW-0276">Fatty acid metabolism</keyword>
<dbReference type="SUPFAM" id="SSF51735">
    <property type="entry name" value="NAD(P)-binding Rossmann-fold domains"/>
    <property type="match status" value="1"/>
</dbReference>
<keyword evidence="6" id="KW-0560">Oxidoreductase</keyword>
<evidence type="ECO:0000256" key="10">
    <source>
        <dbReference type="ARBA" id="ARBA00023268"/>
    </source>
</evidence>
<dbReference type="FunFam" id="3.40.50.720:FF:000009">
    <property type="entry name" value="Fatty oxidation complex, alpha subunit"/>
    <property type="match status" value="1"/>
</dbReference>